<dbReference type="Proteomes" id="UP000236732">
    <property type="component" value="Unassembled WGS sequence"/>
</dbReference>
<evidence type="ECO:0000256" key="2">
    <source>
        <dbReference type="ARBA" id="ARBA00022737"/>
    </source>
</evidence>
<feature type="repeat" description="WD" evidence="3">
    <location>
        <begin position="1322"/>
        <end position="1364"/>
    </location>
</feature>
<dbReference type="PROSITE" id="PS50082">
    <property type="entry name" value="WD_REPEATS_2"/>
    <property type="match status" value="7"/>
</dbReference>
<dbReference type="PANTHER" id="PTHR19879:SF9">
    <property type="entry name" value="TRANSCRIPTION INITIATION FACTOR TFIID SUBUNIT 5"/>
    <property type="match status" value="1"/>
</dbReference>
<dbReference type="InterPro" id="IPR001680">
    <property type="entry name" value="WD40_rpt"/>
</dbReference>
<proteinExistence type="predicted"/>
<feature type="domain" description="Novel STAND NTPase 1" evidence="5">
    <location>
        <begin position="230"/>
        <end position="627"/>
    </location>
</feature>
<feature type="repeat" description="WD" evidence="3">
    <location>
        <begin position="1016"/>
        <end position="1057"/>
    </location>
</feature>
<organism evidence="6 7">
    <name type="scientific">Nonomuraea solani</name>
    <dbReference type="NCBI Taxonomy" id="1144553"/>
    <lineage>
        <taxon>Bacteria</taxon>
        <taxon>Bacillati</taxon>
        <taxon>Actinomycetota</taxon>
        <taxon>Actinomycetes</taxon>
        <taxon>Streptosporangiales</taxon>
        <taxon>Streptosporangiaceae</taxon>
        <taxon>Nonomuraea</taxon>
    </lineage>
</organism>
<dbReference type="Gene3D" id="2.130.10.10">
    <property type="entry name" value="YVTN repeat-like/Quinoprotein amine dehydrogenase"/>
    <property type="match status" value="4"/>
</dbReference>
<dbReference type="PROSITE" id="PS50294">
    <property type="entry name" value="WD_REPEATS_REGION"/>
    <property type="match status" value="4"/>
</dbReference>
<keyword evidence="2" id="KW-0677">Repeat</keyword>
<reference evidence="6 7" key="1">
    <citation type="submission" date="2016-10" db="EMBL/GenBank/DDBJ databases">
        <authorList>
            <person name="de Groot N.N."/>
        </authorList>
    </citation>
    <scope>NUCLEOTIDE SEQUENCE [LARGE SCALE GENOMIC DNA]</scope>
    <source>
        <strain evidence="6 7">CGMCC 4.7037</strain>
    </source>
</reference>
<protein>
    <submittedName>
        <fullName evidence="6">WD40 repeat</fullName>
    </submittedName>
</protein>
<dbReference type="InterPro" id="IPR049052">
    <property type="entry name" value="nSTAND1"/>
</dbReference>
<dbReference type="EMBL" id="FNVT01000022">
    <property type="protein sequence ID" value="SEH01790.1"/>
    <property type="molecule type" value="Genomic_DNA"/>
</dbReference>
<feature type="repeat" description="WD" evidence="3">
    <location>
        <begin position="851"/>
        <end position="891"/>
    </location>
</feature>
<feature type="region of interest" description="Disordered" evidence="4">
    <location>
        <begin position="64"/>
        <end position="85"/>
    </location>
</feature>
<dbReference type="CDD" id="cd00200">
    <property type="entry name" value="WD40"/>
    <property type="match status" value="2"/>
</dbReference>
<gene>
    <name evidence="6" type="ORF">SAMN05444920_12241</name>
</gene>
<dbReference type="PROSITE" id="PS00678">
    <property type="entry name" value="WD_REPEATS_1"/>
    <property type="match status" value="3"/>
</dbReference>
<dbReference type="PANTHER" id="PTHR19879">
    <property type="entry name" value="TRANSCRIPTION INITIATION FACTOR TFIID"/>
    <property type="match status" value="1"/>
</dbReference>
<feature type="repeat" description="WD" evidence="3">
    <location>
        <begin position="808"/>
        <end position="849"/>
    </location>
</feature>
<feature type="region of interest" description="Disordered" evidence="4">
    <location>
        <begin position="641"/>
        <end position="682"/>
    </location>
</feature>
<dbReference type="SUPFAM" id="SSF52540">
    <property type="entry name" value="P-loop containing nucleoside triphosphate hydrolases"/>
    <property type="match status" value="1"/>
</dbReference>
<accession>A0A1H6EV52</accession>
<feature type="repeat" description="WD" evidence="3">
    <location>
        <begin position="1278"/>
        <end position="1320"/>
    </location>
</feature>
<dbReference type="InterPro" id="IPR015943">
    <property type="entry name" value="WD40/YVTN_repeat-like_dom_sf"/>
</dbReference>
<keyword evidence="1 3" id="KW-0853">WD repeat</keyword>
<dbReference type="Pfam" id="PF20703">
    <property type="entry name" value="nSTAND1"/>
    <property type="match status" value="1"/>
</dbReference>
<evidence type="ECO:0000259" key="5">
    <source>
        <dbReference type="Pfam" id="PF20703"/>
    </source>
</evidence>
<dbReference type="SMART" id="SM00320">
    <property type="entry name" value="WD40"/>
    <property type="match status" value="13"/>
</dbReference>
<dbReference type="InterPro" id="IPR019775">
    <property type="entry name" value="WD40_repeat_CS"/>
</dbReference>
<sequence length="1442" mass="151752">MAQGAARLTPPALLAVLSAGALIPLALAAPGGVALAGIQVLAGVGTNVLSDVIGQAIEALRRAAQSDAETPEQAGQDGDGTLGCADQSNAGALEAEVAGRIERMLAEDGRRSEALRAEIAAVLKSVDAAEVALRVAIECGNRTLQERLAAGFTALTGQFSGFGFLLTSVERAAAEIQESLHRQDAEHRHDRERMRLQSAHLMLIREELAALRQARPEPNDGRARWERGSPYRGLLAFEADHSQVFYGRERATADLVGTLAARLCEGPVVVTGPSGVGKSSLLRAGLLPALARGLLPVPGAARWPCLVLTPTRDPLGELATQLAARSGADPVAARHSLAAEPDQAHLLVRQATLAGDGPRDGRMVIVVDQFEELFTLAGQAEAFVRALAATGPAAAVVIGVRGDFLDRCAAYPVLAEAMTGGQYVLGPMTEPELLRVITGPAAAAGLEVESGLPELVLRELDTRRGPAHLSGGYGVGALPLLSQAMLATWDNRDGDRLTIAGYGRGGGVERAVQNCADAVHDALPARQREIAPSLCRRMTVVARDGRLARRRLPRTELADADVRAVVDAFAAQRLMVVTDAGAELAHDCLLQAWPRLRGWLQEDLAGQALYGQLLDDAEEWATNARDPSFLYRGARLTAAQQLRTTRRDDTNDLPEPSVPEGLPEPGVREGSPESGACEGLPESGVLEGSLECGRTVWEFLDAGEAAAARRRRRNRTALAGLIALAVVASAAALVAVAAARTAESQEQVAETNLSKALSRQLAAQSVGFATTDAFLAARLATTAWRTWPTAEARHALVNASVSPVRGMLPGTSPAVTSVALSPDGRTVATGEFDGTVRLWDVASHRQIGSPLTGHGHSVYDITFAPRGDLLASADTVDVRLWNLTAQRQAGAPLTGHEGVPRLSFDRNAGLLAVTHDEGGKLWDLGTRKPVGWLSGSGGPPRSMAFSPTGDTMATADRTGVHLWNTATGKRTGAPVTRDRHVTALAFAPGGDTLATAAGTKARLWRVTSREPIGRPITSADDTIVALAFTGPGTLATVHSHDGTVRLWNAATGAPIGPPLRWGKKAVYDVAFGPDGRTVATADAYDKTVSLWDIAIHRQAGAPLAGHAEGVYKLAYSPDGRTLATTDAGIVRLWDVATREQLGAPLDLDGLDGYVRLVSFGADGRTLIAVGDGVARRWDVASREPAGPSITWKDGLAVLTAYSPRAGILATSDATLRTPVRLWDAVTAASLGELPMPRNAYFTSMAFSPDGRVLAVADGSDKGIHLWDLDTRMEILPSLTGHPRFVNAMAFSPDGRILASAGGDERTVRLWNVAGGTQIGAPLAGHQGPVRAVAFSPDGRTLASTGSDDRTARLWDVATGLQIGVPLMGHEGRAGAVTFSPDGRTLATAGGEDRTARLWDVGLRPDLFSVTCALASRPLDRREWGRFLPDEPYKETCPSDAGP</sequence>
<evidence type="ECO:0000256" key="4">
    <source>
        <dbReference type="SAM" id="MobiDB-lite"/>
    </source>
</evidence>
<name>A0A1H6EV52_9ACTN</name>
<evidence type="ECO:0000256" key="1">
    <source>
        <dbReference type="ARBA" id="ARBA00022574"/>
    </source>
</evidence>
<evidence type="ECO:0000256" key="3">
    <source>
        <dbReference type="PROSITE-ProRule" id="PRU00221"/>
    </source>
</evidence>
<feature type="repeat" description="WD" evidence="3">
    <location>
        <begin position="1103"/>
        <end position="1143"/>
    </location>
</feature>
<dbReference type="InterPro" id="IPR011047">
    <property type="entry name" value="Quinoprotein_ADH-like_sf"/>
</dbReference>
<evidence type="ECO:0000313" key="6">
    <source>
        <dbReference type="EMBL" id="SEH01790.1"/>
    </source>
</evidence>
<dbReference type="SUPFAM" id="SSF50998">
    <property type="entry name" value="Quinoprotein alcohol dehydrogenase-like"/>
    <property type="match status" value="2"/>
</dbReference>
<keyword evidence="7" id="KW-1185">Reference proteome</keyword>
<dbReference type="InterPro" id="IPR027417">
    <property type="entry name" value="P-loop_NTPase"/>
</dbReference>
<evidence type="ECO:0000313" key="7">
    <source>
        <dbReference type="Proteomes" id="UP000236732"/>
    </source>
</evidence>
<dbReference type="Pfam" id="PF00400">
    <property type="entry name" value="WD40"/>
    <property type="match status" value="8"/>
</dbReference>
<feature type="repeat" description="WD" evidence="3">
    <location>
        <begin position="1366"/>
        <end position="1400"/>
    </location>
</feature>